<evidence type="ECO:0000313" key="8">
    <source>
        <dbReference type="Proteomes" id="UP000318878"/>
    </source>
</evidence>
<keyword evidence="4" id="KW-0238">DNA-binding</keyword>
<organism evidence="7 8">
    <name type="scientific">Blastopirellula retiformator</name>
    <dbReference type="NCBI Taxonomy" id="2527970"/>
    <lineage>
        <taxon>Bacteria</taxon>
        <taxon>Pseudomonadati</taxon>
        <taxon>Planctomycetota</taxon>
        <taxon>Planctomycetia</taxon>
        <taxon>Pirellulales</taxon>
        <taxon>Pirellulaceae</taxon>
        <taxon>Blastopirellula</taxon>
    </lineage>
</organism>
<keyword evidence="5" id="KW-0804">Transcription</keyword>
<dbReference type="InterPro" id="IPR053812">
    <property type="entry name" value="HTH_Sigma70_ECF-like"/>
</dbReference>
<gene>
    <name evidence="7" type="ORF">Enr8_07030</name>
</gene>
<dbReference type="GO" id="GO:0016987">
    <property type="term" value="F:sigma factor activity"/>
    <property type="evidence" value="ECO:0007669"/>
    <property type="project" value="UniProtKB-KW"/>
</dbReference>
<dbReference type="RefSeq" id="WP_146429212.1">
    <property type="nucleotide sequence ID" value="NZ_SJPF01000001.1"/>
</dbReference>
<dbReference type="InterPro" id="IPR014284">
    <property type="entry name" value="RNA_pol_sigma-70_dom"/>
</dbReference>
<dbReference type="Gene3D" id="1.10.10.10">
    <property type="entry name" value="Winged helix-like DNA-binding domain superfamily/Winged helix DNA-binding domain"/>
    <property type="match status" value="1"/>
</dbReference>
<name>A0A5C5VK83_9BACT</name>
<dbReference type="InterPro" id="IPR036388">
    <property type="entry name" value="WH-like_DNA-bd_sf"/>
</dbReference>
<dbReference type="Proteomes" id="UP000318878">
    <property type="component" value="Unassembled WGS sequence"/>
</dbReference>
<dbReference type="InterPro" id="IPR039425">
    <property type="entry name" value="RNA_pol_sigma-70-like"/>
</dbReference>
<reference evidence="7 8" key="1">
    <citation type="submission" date="2019-02" db="EMBL/GenBank/DDBJ databases">
        <title>Deep-cultivation of Planctomycetes and their phenomic and genomic characterization uncovers novel biology.</title>
        <authorList>
            <person name="Wiegand S."/>
            <person name="Jogler M."/>
            <person name="Boedeker C."/>
            <person name="Pinto D."/>
            <person name="Vollmers J."/>
            <person name="Rivas-Marin E."/>
            <person name="Kohn T."/>
            <person name="Peeters S.H."/>
            <person name="Heuer A."/>
            <person name="Rast P."/>
            <person name="Oberbeckmann S."/>
            <person name="Bunk B."/>
            <person name="Jeske O."/>
            <person name="Meyerdierks A."/>
            <person name="Storesund J.E."/>
            <person name="Kallscheuer N."/>
            <person name="Luecker S."/>
            <person name="Lage O.M."/>
            <person name="Pohl T."/>
            <person name="Merkel B.J."/>
            <person name="Hornburger P."/>
            <person name="Mueller R.-W."/>
            <person name="Bruemmer F."/>
            <person name="Labrenz M."/>
            <person name="Spormann A.M."/>
            <person name="Op Den Camp H."/>
            <person name="Overmann J."/>
            <person name="Amann R."/>
            <person name="Jetten M.S.M."/>
            <person name="Mascher T."/>
            <person name="Medema M.H."/>
            <person name="Devos D.P."/>
            <person name="Kaster A.-K."/>
            <person name="Ovreas L."/>
            <person name="Rohde M."/>
            <person name="Galperin M.Y."/>
            <person name="Jogler C."/>
        </authorList>
    </citation>
    <scope>NUCLEOTIDE SEQUENCE [LARGE SCALE GENOMIC DNA]</scope>
    <source>
        <strain evidence="7 8">Enr8</strain>
    </source>
</reference>
<proteinExistence type="inferred from homology"/>
<evidence type="ECO:0000313" key="7">
    <source>
        <dbReference type="EMBL" id="TWT39008.1"/>
    </source>
</evidence>
<dbReference type="SUPFAM" id="SSF88946">
    <property type="entry name" value="Sigma2 domain of RNA polymerase sigma factors"/>
    <property type="match status" value="1"/>
</dbReference>
<dbReference type="OrthoDB" id="280689at2"/>
<dbReference type="InterPro" id="IPR013325">
    <property type="entry name" value="RNA_pol_sigma_r2"/>
</dbReference>
<evidence type="ECO:0000256" key="3">
    <source>
        <dbReference type="ARBA" id="ARBA00023082"/>
    </source>
</evidence>
<dbReference type="Pfam" id="PF07638">
    <property type="entry name" value="Sigma70_ECF"/>
    <property type="match status" value="1"/>
</dbReference>
<protein>
    <submittedName>
        <fullName evidence="7">RNA polymerase sigma factor</fullName>
    </submittedName>
</protein>
<sequence>MDEQDEQDVWPDQQWFAALASGDPSIEEEFWKTYAGPLHRVADRQLSQQLKRRVDPEDVVQSACRTFFRRVRQGEFQLQDRSDLWRLLLTITLNKARMQARFHGRACRGMDREQSLAEEPAGGKGRNFEDALAEIDFNDFLESILKHLTEEQQEILQRTLDGQTQDEIAAAVGCSQRTVRRMQTKIRESLQSILQADLSLS</sequence>
<dbReference type="SMART" id="SM00421">
    <property type="entry name" value="HTH_LUXR"/>
    <property type="match status" value="1"/>
</dbReference>
<dbReference type="GO" id="GO:0003677">
    <property type="term" value="F:DNA binding"/>
    <property type="evidence" value="ECO:0007669"/>
    <property type="project" value="UniProtKB-KW"/>
</dbReference>
<keyword evidence="8" id="KW-1185">Reference proteome</keyword>
<dbReference type="EMBL" id="SJPF01000001">
    <property type="protein sequence ID" value="TWT39008.1"/>
    <property type="molecule type" value="Genomic_DNA"/>
</dbReference>
<comment type="similarity">
    <text evidence="1">Belongs to the sigma-70 factor family. ECF subfamily.</text>
</comment>
<dbReference type="GO" id="GO:0006352">
    <property type="term" value="P:DNA-templated transcription initiation"/>
    <property type="evidence" value="ECO:0007669"/>
    <property type="project" value="InterPro"/>
</dbReference>
<dbReference type="Gene3D" id="1.10.1740.10">
    <property type="match status" value="1"/>
</dbReference>
<dbReference type="SUPFAM" id="SSF88659">
    <property type="entry name" value="Sigma3 and sigma4 domains of RNA polymerase sigma factors"/>
    <property type="match status" value="1"/>
</dbReference>
<dbReference type="PRINTS" id="PR00038">
    <property type="entry name" value="HTHLUXR"/>
</dbReference>
<evidence type="ECO:0000256" key="4">
    <source>
        <dbReference type="ARBA" id="ARBA00023125"/>
    </source>
</evidence>
<evidence type="ECO:0000256" key="2">
    <source>
        <dbReference type="ARBA" id="ARBA00023015"/>
    </source>
</evidence>
<feature type="domain" description="HTH luxR-type" evidence="6">
    <location>
        <begin position="145"/>
        <end position="200"/>
    </location>
</feature>
<dbReference type="PANTHER" id="PTHR43133">
    <property type="entry name" value="RNA POLYMERASE ECF-TYPE SIGMA FACTO"/>
    <property type="match status" value="1"/>
</dbReference>
<dbReference type="InterPro" id="IPR013324">
    <property type="entry name" value="RNA_pol_sigma_r3/r4-like"/>
</dbReference>
<keyword evidence="3" id="KW-0731">Sigma factor</keyword>
<dbReference type="AlphaFoldDB" id="A0A5C5VK83"/>
<comment type="caution">
    <text evidence="7">The sequence shown here is derived from an EMBL/GenBank/DDBJ whole genome shotgun (WGS) entry which is preliminary data.</text>
</comment>
<evidence type="ECO:0000259" key="6">
    <source>
        <dbReference type="SMART" id="SM00421"/>
    </source>
</evidence>
<evidence type="ECO:0000256" key="1">
    <source>
        <dbReference type="ARBA" id="ARBA00010641"/>
    </source>
</evidence>
<dbReference type="InterPro" id="IPR000792">
    <property type="entry name" value="Tscrpt_reg_LuxR_C"/>
</dbReference>
<dbReference type="NCBIfam" id="TIGR02937">
    <property type="entry name" value="sigma70-ECF"/>
    <property type="match status" value="1"/>
</dbReference>
<accession>A0A5C5VK83</accession>
<keyword evidence="2" id="KW-0805">Transcription regulation</keyword>
<dbReference type="PANTHER" id="PTHR43133:SF8">
    <property type="entry name" value="RNA POLYMERASE SIGMA FACTOR HI_1459-RELATED"/>
    <property type="match status" value="1"/>
</dbReference>
<evidence type="ECO:0000256" key="5">
    <source>
        <dbReference type="ARBA" id="ARBA00023163"/>
    </source>
</evidence>